<feature type="compositionally biased region" description="Basic residues" evidence="2">
    <location>
        <begin position="129"/>
        <end position="143"/>
    </location>
</feature>
<dbReference type="PANTHER" id="PTHR11102:SF147">
    <property type="entry name" value="SEL1L ADAPTOR SUBUNIT OF ERAD E3 UBIQUITIN LIGASE"/>
    <property type="match status" value="1"/>
</dbReference>
<dbReference type="Gene3D" id="1.25.40.10">
    <property type="entry name" value="Tetratricopeptide repeat domain"/>
    <property type="match status" value="2"/>
</dbReference>
<dbReference type="GeneID" id="7444698"/>
<dbReference type="STRING" id="35128.B8BXC1"/>
<dbReference type="InterPro" id="IPR050767">
    <property type="entry name" value="Sel1_AlgK"/>
</dbReference>
<reference evidence="3 4" key="1">
    <citation type="journal article" date="2004" name="Science">
        <title>The genome of the diatom Thalassiosira pseudonana: ecology, evolution, and metabolism.</title>
        <authorList>
            <person name="Armbrust E.V."/>
            <person name="Berges J.A."/>
            <person name="Bowler C."/>
            <person name="Green B.R."/>
            <person name="Martinez D."/>
            <person name="Putnam N.H."/>
            <person name="Zhou S."/>
            <person name="Allen A.E."/>
            <person name="Apt K.E."/>
            <person name="Bechner M."/>
            <person name="Brzezinski M.A."/>
            <person name="Chaal B.K."/>
            <person name="Chiovitti A."/>
            <person name="Davis A.K."/>
            <person name="Demarest M.S."/>
            <person name="Detter J.C."/>
            <person name="Glavina T."/>
            <person name="Goodstein D."/>
            <person name="Hadi M.Z."/>
            <person name="Hellsten U."/>
            <person name="Hildebrand M."/>
            <person name="Jenkins B.D."/>
            <person name="Jurka J."/>
            <person name="Kapitonov V.V."/>
            <person name="Kroger N."/>
            <person name="Lau W.W."/>
            <person name="Lane T.W."/>
            <person name="Larimer F.W."/>
            <person name="Lippmeier J.C."/>
            <person name="Lucas S."/>
            <person name="Medina M."/>
            <person name="Montsant A."/>
            <person name="Obornik M."/>
            <person name="Parker M.S."/>
            <person name="Palenik B."/>
            <person name="Pazour G.J."/>
            <person name="Richardson P.M."/>
            <person name="Rynearson T.A."/>
            <person name="Saito M.A."/>
            <person name="Schwartz D.C."/>
            <person name="Thamatrakoln K."/>
            <person name="Valentin K."/>
            <person name="Vardi A."/>
            <person name="Wilkerson F.P."/>
            <person name="Rokhsar D.S."/>
        </authorList>
    </citation>
    <scope>NUCLEOTIDE SEQUENCE [LARGE SCALE GENOMIC DNA]</scope>
    <source>
        <strain evidence="3 4">CCMP1335</strain>
    </source>
</reference>
<dbReference type="InterPro" id="IPR011990">
    <property type="entry name" value="TPR-like_helical_dom_sf"/>
</dbReference>
<feature type="region of interest" description="Disordered" evidence="2">
    <location>
        <begin position="126"/>
        <end position="147"/>
    </location>
</feature>
<dbReference type="HOGENOM" id="CLU_477789_0_0_1"/>
<dbReference type="InParanoid" id="B8BXC1"/>
<dbReference type="GO" id="GO:0005789">
    <property type="term" value="C:endoplasmic reticulum membrane"/>
    <property type="evidence" value="ECO:0000318"/>
    <property type="project" value="GO_Central"/>
</dbReference>
<dbReference type="SUPFAM" id="SSF81901">
    <property type="entry name" value="HCP-like"/>
    <property type="match status" value="1"/>
</dbReference>
<reference evidence="3 4" key="2">
    <citation type="journal article" date="2008" name="Nature">
        <title>The Phaeodactylum genome reveals the evolutionary history of diatom genomes.</title>
        <authorList>
            <person name="Bowler C."/>
            <person name="Allen A.E."/>
            <person name="Badger J.H."/>
            <person name="Grimwood J."/>
            <person name="Jabbari K."/>
            <person name="Kuo A."/>
            <person name="Maheswari U."/>
            <person name="Martens C."/>
            <person name="Maumus F."/>
            <person name="Otillar R.P."/>
            <person name="Rayko E."/>
            <person name="Salamov A."/>
            <person name="Vandepoele K."/>
            <person name="Beszteri B."/>
            <person name="Gruber A."/>
            <person name="Heijde M."/>
            <person name="Katinka M."/>
            <person name="Mock T."/>
            <person name="Valentin K."/>
            <person name="Verret F."/>
            <person name="Berges J.A."/>
            <person name="Brownlee C."/>
            <person name="Cadoret J.P."/>
            <person name="Chiovitti A."/>
            <person name="Choi C.J."/>
            <person name="Coesel S."/>
            <person name="De Martino A."/>
            <person name="Detter J.C."/>
            <person name="Durkin C."/>
            <person name="Falciatore A."/>
            <person name="Fournet J."/>
            <person name="Haruta M."/>
            <person name="Huysman M.J."/>
            <person name="Jenkins B.D."/>
            <person name="Jiroutova K."/>
            <person name="Jorgensen R.E."/>
            <person name="Joubert Y."/>
            <person name="Kaplan A."/>
            <person name="Kroger N."/>
            <person name="Kroth P.G."/>
            <person name="La Roche J."/>
            <person name="Lindquist E."/>
            <person name="Lommer M."/>
            <person name="Martin-Jezequel V."/>
            <person name="Lopez P.J."/>
            <person name="Lucas S."/>
            <person name="Mangogna M."/>
            <person name="McGinnis K."/>
            <person name="Medlin L.K."/>
            <person name="Montsant A."/>
            <person name="Oudot-Le Secq M.P."/>
            <person name="Napoli C."/>
            <person name="Obornik M."/>
            <person name="Parker M.S."/>
            <person name="Petit J.L."/>
            <person name="Porcel B.M."/>
            <person name="Poulsen N."/>
            <person name="Robison M."/>
            <person name="Rychlewski L."/>
            <person name="Rynearson T.A."/>
            <person name="Schmutz J."/>
            <person name="Shapiro H."/>
            <person name="Siaut M."/>
            <person name="Stanley M."/>
            <person name="Sussman M.R."/>
            <person name="Taylor A.R."/>
            <person name="Vardi A."/>
            <person name="von Dassow P."/>
            <person name="Vyverman W."/>
            <person name="Willis A."/>
            <person name="Wyrwicz L.S."/>
            <person name="Rokhsar D.S."/>
            <person name="Weissenbach J."/>
            <person name="Armbrust E.V."/>
            <person name="Green B.R."/>
            <person name="Van de Peer Y."/>
            <person name="Grigoriev I.V."/>
        </authorList>
    </citation>
    <scope>NUCLEOTIDE SEQUENCE [LARGE SCALE GENOMIC DNA]</scope>
    <source>
        <strain evidence="3 4">CCMP1335</strain>
    </source>
</reference>
<organism evidence="3 4">
    <name type="scientific">Thalassiosira pseudonana</name>
    <name type="common">Marine diatom</name>
    <name type="synonym">Cyclotella nana</name>
    <dbReference type="NCBI Taxonomy" id="35128"/>
    <lineage>
        <taxon>Eukaryota</taxon>
        <taxon>Sar</taxon>
        <taxon>Stramenopiles</taxon>
        <taxon>Ochrophyta</taxon>
        <taxon>Bacillariophyta</taxon>
        <taxon>Coscinodiscophyceae</taxon>
        <taxon>Thalassiosirophycidae</taxon>
        <taxon>Thalassiosirales</taxon>
        <taxon>Thalassiosiraceae</taxon>
        <taxon>Thalassiosira</taxon>
    </lineage>
</organism>
<keyword evidence="4" id="KW-1185">Reference proteome</keyword>
<dbReference type="AlphaFoldDB" id="B8BXC1"/>
<proteinExistence type="inferred from homology"/>
<dbReference type="EMBL" id="CM000640">
    <property type="protein sequence ID" value="EED93682.1"/>
    <property type="molecule type" value="Genomic_DNA"/>
</dbReference>
<dbReference type="RefSeq" id="XP_002288246.1">
    <property type="nucleotide sequence ID" value="XM_002288210.1"/>
</dbReference>
<dbReference type="GO" id="GO:0036503">
    <property type="term" value="P:ERAD pathway"/>
    <property type="evidence" value="ECO:0000318"/>
    <property type="project" value="GO_Central"/>
</dbReference>
<evidence type="ECO:0000256" key="2">
    <source>
        <dbReference type="SAM" id="MobiDB-lite"/>
    </source>
</evidence>
<dbReference type="Proteomes" id="UP000001449">
    <property type="component" value="Chromosome 3"/>
</dbReference>
<dbReference type="PANTHER" id="PTHR11102">
    <property type="entry name" value="SEL-1-LIKE PROTEIN"/>
    <property type="match status" value="1"/>
</dbReference>
<dbReference type="InterPro" id="IPR006597">
    <property type="entry name" value="Sel1-like"/>
</dbReference>
<evidence type="ECO:0000313" key="4">
    <source>
        <dbReference type="Proteomes" id="UP000001449"/>
    </source>
</evidence>
<dbReference type="PaxDb" id="35128-Thaps3280"/>
<evidence type="ECO:0000313" key="3">
    <source>
        <dbReference type="EMBL" id="EED93682.1"/>
    </source>
</evidence>
<comment type="similarity">
    <text evidence="1">Belongs to the sel-1 family.</text>
</comment>
<sequence>MSAATTTLKWVALRRYRQRVSYLFALCGTSRGYDGGLRCSSVVSNGAKRRDILFPVSSLSNLCNLQPSSALLPSQCHRYMRITTQTVDDAQASNTKYNLAMSALKNAEQVKQAHEERLLREQYDAMNKQRQKTQQREQRRKTNPKLQKLYEASDIDEKEETRDRAAGVAVVRTIVKQSQPNANIQVDQWTNDNFIGNDRQKNAEVDENSERHWRLLAHKYMEEAALRYGHPLALVRLGNEALERSKRESTTPSIHLIDGDRCKEWDDESPINLSKLLSLNFTTHGNIEGYRQLARGLYEEAGKRGSSEGWFNLGHLLWDIFNTNTVNGKAASDSHGHEAMEAFYNAIELGDADAMYFVAAQYLSFGDGEEEGKRDSFFETFFKGLDPELIASFSSTQQRPELDSELHQHGYQLLCHAANNHNHGPALHHLALLNHQLNEDDEEFLQLLTSAADTGHPESLFLQGHCFYNGSDGYNKDVQSALENFLAAADNGHVDAMVSAGAILHQGAVDVDGVVIIQRDQRHAFELYQQAGELGSVEGWRNVVACYASGEGVPQCMDTAKYIAKTMLKDD</sequence>
<dbReference type="KEGG" id="tps:THAPSDRAFT_3280"/>
<dbReference type="OMA" id="SHGHEAM"/>
<gene>
    <name evidence="3" type="ORF">THAPSDRAFT_3280</name>
</gene>
<name>B8BXC1_THAPS</name>
<dbReference type="SMART" id="SM00671">
    <property type="entry name" value="SEL1"/>
    <property type="match status" value="2"/>
</dbReference>
<dbReference type="eggNOG" id="ENOG502SP1K">
    <property type="taxonomic scope" value="Eukaryota"/>
</dbReference>
<protein>
    <submittedName>
        <fullName evidence="3">Uncharacterized protein</fullName>
    </submittedName>
</protein>
<accession>B8BXC1</accession>
<evidence type="ECO:0000256" key="1">
    <source>
        <dbReference type="ARBA" id="ARBA00038101"/>
    </source>
</evidence>